<keyword evidence="4" id="KW-0547">Nucleotide-binding</keyword>
<keyword evidence="5 10" id="KW-0418">Kinase</keyword>
<dbReference type="GO" id="GO:0007095">
    <property type="term" value="P:mitotic G2 DNA damage checkpoint signaling"/>
    <property type="evidence" value="ECO:0007669"/>
    <property type="project" value="TreeGrafter"/>
</dbReference>
<keyword evidence="6" id="KW-0067">ATP-binding</keyword>
<dbReference type="EMBL" id="CAIF01000002">
    <property type="protein sequence ID" value="CCH40648.1"/>
    <property type="molecule type" value="Genomic_DNA"/>
</dbReference>
<keyword evidence="3 10" id="KW-0808">Transferase</keyword>
<dbReference type="Proteomes" id="UP000009328">
    <property type="component" value="Unassembled WGS sequence"/>
</dbReference>
<evidence type="ECO:0000256" key="6">
    <source>
        <dbReference type="ARBA" id="ARBA00022840"/>
    </source>
</evidence>
<dbReference type="InterPro" id="IPR008271">
    <property type="entry name" value="Ser/Thr_kinase_AS"/>
</dbReference>
<evidence type="ECO:0000256" key="1">
    <source>
        <dbReference type="ARBA" id="ARBA00012513"/>
    </source>
</evidence>
<dbReference type="PANTHER" id="PTHR43895">
    <property type="entry name" value="CALCIUM/CALMODULIN-DEPENDENT PROTEIN KINASE KINASE-RELATED"/>
    <property type="match status" value="1"/>
</dbReference>
<dbReference type="HOGENOM" id="CLU_000288_59_8_1"/>
<dbReference type="InterPro" id="IPR000719">
    <property type="entry name" value="Prot_kinase_dom"/>
</dbReference>
<dbReference type="PANTHER" id="PTHR43895:SF32">
    <property type="entry name" value="SERINE_THREONINE-PROTEIN KINASE CHK1"/>
    <property type="match status" value="1"/>
</dbReference>
<organism evidence="10 11">
    <name type="scientific">Wickerhamomyces ciferrii (strain ATCC 14091 / BCRC 22168 / CBS 111 / JCM 3599 / NBRC 0793 / NRRL Y-1031 F-60-10)</name>
    <name type="common">Yeast</name>
    <name type="synonym">Pichia ciferrii</name>
    <dbReference type="NCBI Taxonomy" id="1206466"/>
    <lineage>
        <taxon>Eukaryota</taxon>
        <taxon>Fungi</taxon>
        <taxon>Dikarya</taxon>
        <taxon>Ascomycota</taxon>
        <taxon>Saccharomycotina</taxon>
        <taxon>Saccharomycetes</taxon>
        <taxon>Phaffomycetales</taxon>
        <taxon>Wickerhamomycetaceae</taxon>
        <taxon>Wickerhamomyces</taxon>
    </lineage>
</organism>
<dbReference type="SMART" id="SM00220">
    <property type="entry name" value="S_TKc"/>
    <property type="match status" value="1"/>
</dbReference>
<evidence type="ECO:0000256" key="5">
    <source>
        <dbReference type="ARBA" id="ARBA00022777"/>
    </source>
</evidence>
<dbReference type="InterPro" id="IPR011009">
    <property type="entry name" value="Kinase-like_dom_sf"/>
</dbReference>
<protein>
    <recommendedName>
        <fullName evidence="1">non-specific serine/threonine protein kinase</fullName>
        <ecNumber evidence="1">2.7.11.1</ecNumber>
    </recommendedName>
</protein>
<evidence type="ECO:0000256" key="4">
    <source>
        <dbReference type="ARBA" id="ARBA00022741"/>
    </source>
</evidence>
<evidence type="ECO:0000259" key="9">
    <source>
        <dbReference type="PROSITE" id="PS50011"/>
    </source>
</evidence>
<proteinExistence type="predicted"/>
<dbReference type="eggNOG" id="KOG0590">
    <property type="taxonomic scope" value="Eukaryota"/>
</dbReference>
<evidence type="ECO:0000256" key="2">
    <source>
        <dbReference type="ARBA" id="ARBA00022527"/>
    </source>
</evidence>
<evidence type="ECO:0000313" key="10">
    <source>
        <dbReference type="EMBL" id="CCH40648.1"/>
    </source>
</evidence>
<evidence type="ECO:0000256" key="3">
    <source>
        <dbReference type="ARBA" id="ARBA00022679"/>
    </source>
</evidence>
<gene>
    <name evidence="10" type="ORF">BN7_182</name>
</gene>
<comment type="catalytic activity">
    <reaction evidence="8">
        <text>L-seryl-[protein] + ATP = O-phospho-L-seryl-[protein] + ADP + H(+)</text>
        <dbReference type="Rhea" id="RHEA:17989"/>
        <dbReference type="Rhea" id="RHEA-COMP:9863"/>
        <dbReference type="Rhea" id="RHEA-COMP:11604"/>
        <dbReference type="ChEBI" id="CHEBI:15378"/>
        <dbReference type="ChEBI" id="CHEBI:29999"/>
        <dbReference type="ChEBI" id="CHEBI:30616"/>
        <dbReference type="ChEBI" id="CHEBI:83421"/>
        <dbReference type="ChEBI" id="CHEBI:456216"/>
        <dbReference type="EC" id="2.7.11.1"/>
    </reaction>
</comment>
<dbReference type="AlphaFoldDB" id="K0KHK5"/>
<feature type="domain" description="Protein kinase" evidence="9">
    <location>
        <begin position="1"/>
        <end position="230"/>
    </location>
</feature>
<reference evidence="10 11" key="1">
    <citation type="journal article" date="2012" name="Eukaryot. Cell">
        <title>Draft genome sequence of Wickerhamomyces ciferrii NRRL Y-1031 F-60-10.</title>
        <authorList>
            <person name="Schneider J."/>
            <person name="Andrea H."/>
            <person name="Blom J."/>
            <person name="Jaenicke S."/>
            <person name="Ruckert C."/>
            <person name="Schorsch C."/>
            <person name="Szczepanowski R."/>
            <person name="Farwick M."/>
            <person name="Goesmann A."/>
            <person name="Puhler A."/>
            <person name="Schaffer S."/>
            <person name="Tauch A."/>
            <person name="Kohler T."/>
            <person name="Brinkrolf K."/>
        </authorList>
    </citation>
    <scope>NUCLEOTIDE SEQUENCE [LARGE SCALE GENOMIC DNA]</scope>
    <source>
        <strain evidence="11">ATCC 14091 / BCRC 22168 / CBS 111 / JCM 3599 / NBRC 0793 / NRRL Y-1031 F-60-10</strain>
    </source>
</reference>
<dbReference type="PROSITE" id="PS50011">
    <property type="entry name" value="PROTEIN_KINASE_DOM"/>
    <property type="match status" value="1"/>
</dbReference>
<dbReference type="Pfam" id="PF00069">
    <property type="entry name" value="Pkinase"/>
    <property type="match status" value="1"/>
</dbReference>
<dbReference type="GO" id="GO:0106310">
    <property type="term" value="F:protein serine kinase activity"/>
    <property type="evidence" value="ECO:0007669"/>
    <property type="project" value="RHEA"/>
</dbReference>
<keyword evidence="11" id="KW-1185">Reference proteome</keyword>
<dbReference type="STRING" id="1206466.K0KHK5"/>
<evidence type="ECO:0000256" key="7">
    <source>
        <dbReference type="ARBA" id="ARBA00047899"/>
    </source>
</evidence>
<dbReference type="GO" id="GO:0035861">
    <property type="term" value="C:site of double-strand break"/>
    <property type="evidence" value="ECO:0007669"/>
    <property type="project" value="TreeGrafter"/>
</dbReference>
<dbReference type="PROSITE" id="PS00108">
    <property type="entry name" value="PROTEIN_KINASE_ST"/>
    <property type="match status" value="1"/>
</dbReference>
<comment type="caution">
    <text evidence="10">The sequence shown here is derived from an EMBL/GenBank/DDBJ whole genome shotgun (WGS) entry which is preliminary data.</text>
</comment>
<keyword evidence="2" id="KW-0723">Serine/threonine-protein kinase</keyword>
<dbReference type="InParanoid" id="K0KHK5"/>
<dbReference type="Gene3D" id="1.10.510.10">
    <property type="entry name" value="Transferase(Phosphotransferase) domain 1"/>
    <property type="match status" value="1"/>
</dbReference>
<name>K0KHK5_WICCF</name>
<dbReference type="SUPFAM" id="SSF56112">
    <property type="entry name" value="Protein kinase-like (PK-like)"/>
    <property type="match status" value="1"/>
</dbReference>
<comment type="catalytic activity">
    <reaction evidence="7">
        <text>L-threonyl-[protein] + ATP = O-phospho-L-threonyl-[protein] + ADP + H(+)</text>
        <dbReference type="Rhea" id="RHEA:46608"/>
        <dbReference type="Rhea" id="RHEA-COMP:11060"/>
        <dbReference type="Rhea" id="RHEA-COMP:11605"/>
        <dbReference type="ChEBI" id="CHEBI:15378"/>
        <dbReference type="ChEBI" id="CHEBI:30013"/>
        <dbReference type="ChEBI" id="CHEBI:30616"/>
        <dbReference type="ChEBI" id="CHEBI:61977"/>
        <dbReference type="ChEBI" id="CHEBI:456216"/>
        <dbReference type="EC" id="2.7.11.1"/>
    </reaction>
</comment>
<dbReference type="GO" id="GO:0005737">
    <property type="term" value="C:cytoplasm"/>
    <property type="evidence" value="ECO:0007669"/>
    <property type="project" value="TreeGrafter"/>
</dbReference>
<dbReference type="FunFam" id="1.10.510.10:FF:000571">
    <property type="entry name" value="Maternal embryonic leucine zipper kinase"/>
    <property type="match status" value="1"/>
</dbReference>
<evidence type="ECO:0000256" key="8">
    <source>
        <dbReference type="ARBA" id="ARBA00048679"/>
    </source>
</evidence>
<dbReference type="GO" id="GO:0005524">
    <property type="term" value="F:ATP binding"/>
    <property type="evidence" value="ECO:0007669"/>
    <property type="project" value="UniProtKB-KW"/>
</dbReference>
<dbReference type="GO" id="GO:0005634">
    <property type="term" value="C:nucleus"/>
    <property type="evidence" value="ECO:0007669"/>
    <property type="project" value="TreeGrafter"/>
</dbReference>
<dbReference type="FunCoup" id="K0KHK5">
    <property type="interactions" value="537"/>
</dbReference>
<dbReference type="EC" id="2.7.11.1" evidence="1"/>
<accession>K0KHK5</accession>
<sequence length="473" mass="53682">MCHSLGLSDEVVSREVLFHKTCSGHPNIIKLLDFGTDRNWLYIAMELATGGDLFDKIEPDIGVDEEISHFYFKQLINSIDFIHSKGIAHRDIKPENILLDAQGNLKIADFGLAAVFRKSRAGEKRLCYTPCGSAPYMAPELVSGNGYDPEYADIWSCGIVLFVLLSGETPWEEPTKADPFFRHFSANDGKILTEPWNKFSPMVLSLLRLILKISVDKRGKIDQLRKHIWVNQENKYSTPDGLCKDSTLLTSKLLENMHIGLSDEQYVQSSNSEDQYDSIQDHFIASQPVADIAAMIDDAEDDQFSRLISTQQEFTDYNKAQIASKQDSERESIFKIISKDPSVLQFSKNKKLSGSQAPHFNYADRLTRFFSILPAESLIPILISALHRIGISTAGFQDKIINDHSLNKGPVHITVHTVDRRKSFLRGNIKISRVENLKLKTVDFVKTKGDPLEWRRLFKRITILSREAVYIEE</sequence>
<dbReference type="GO" id="GO:0004674">
    <property type="term" value="F:protein serine/threonine kinase activity"/>
    <property type="evidence" value="ECO:0007669"/>
    <property type="project" value="UniProtKB-KW"/>
</dbReference>
<evidence type="ECO:0000313" key="11">
    <source>
        <dbReference type="Proteomes" id="UP000009328"/>
    </source>
</evidence>